<evidence type="ECO:0000313" key="4">
    <source>
        <dbReference type="Proteomes" id="UP000220034"/>
    </source>
</evidence>
<feature type="region of interest" description="Disordered" evidence="1">
    <location>
        <begin position="710"/>
        <end position="742"/>
    </location>
</feature>
<dbReference type="Pfam" id="PF19077">
    <property type="entry name" value="Big_13"/>
    <property type="match status" value="8"/>
</dbReference>
<feature type="domain" description="Bacterial Ig-like" evidence="2">
    <location>
        <begin position="611"/>
        <end position="707"/>
    </location>
</feature>
<dbReference type="Gene3D" id="2.60.40.10">
    <property type="entry name" value="Immunoglobulins"/>
    <property type="match status" value="9"/>
</dbReference>
<dbReference type="Pfam" id="PF00353">
    <property type="entry name" value="HemolysinCabind"/>
    <property type="match status" value="3"/>
</dbReference>
<dbReference type="SUPFAM" id="SSF51120">
    <property type="entry name" value="beta-Roll"/>
    <property type="match status" value="1"/>
</dbReference>
<dbReference type="InterPro" id="IPR001343">
    <property type="entry name" value="Hemolysn_Ca-bd"/>
</dbReference>
<feature type="region of interest" description="Disordered" evidence="1">
    <location>
        <begin position="1036"/>
        <end position="1068"/>
    </location>
</feature>
<dbReference type="NCBIfam" id="NF033510">
    <property type="entry name" value="Ca_tandemer"/>
    <property type="match status" value="7"/>
</dbReference>
<evidence type="ECO:0000259" key="2">
    <source>
        <dbReference type="Pfam" id="PF19077"/>
    </source>
</evidence>
<feature type="domain" description="Bacterial Ig-like" evidence="2">
    <location>
        <begin position="518"/>
        <end position="607"/>
    </location>
</feature>
<dbReference type="InterPro" id="IPR018511">
    <property type="entry name" value="Hemolysin-typ_Ca-bd_CS"/>
</dbReference>
<evidence type="ECO:0000256" key="1">
    <source>
        <dbReference type="SAM" id="MobiDB-lite"/>
    </source>
</evidence>
<feature type="domain" description="Bacterial Ig-like" evidence="2">
    <location>
        <begin position="817"/>
        <end position="904"/>
    </location>
</feature>
<evidence type="ECO:0000313" key="3">
    <source>
        <dbReference type="EMBL" id="SOH93972.1"/>
    </source>
</evidence>
<dbReference type="InterPro" id="IPR011049">
    <property type="entry name" value="Serralysin-like_metalloprot_C"/>
</dbReference>
<organism evidence="3 4">
    <name type="scientific">Pontivivens marinum</name>
    <dbReference type="NCBI Taxonomy" id="1690039"/>
    <lineage>
        <taxon>Bacteria</taxon>
        <taxon>Pseudomonadati</taxon>
        <taxon>Pseudomonadota</taxon>
        <taxon>Alphaproteobacteria</taxon>
        <taxon>Rhodobacterales</taxon>
        <taxon>Paracoccaceae</taxon>
        <taxon>Pontivivens</taxon>
    </lineage>
</organism>
<dbReference type="GO" id="GO:0005509">
    <property type="term" value="F:calcium ion binding"/>
    <property type="evidence" value="ECO:0007669"/>
    <property type="project" value="InterPro"/>
</dbReference>
<protein>
    <submittedName>
        <fullName evidence="3">Hemolysin-type calcium-binding repeat-containing protein</fullName>
    </submittedName>
</protein>
<dbReference type="PRINTS" id="PR00313">
    <property type="entry name" value="CABNDNGRPT"/>
</dbReference>
<feature type="compositionally biased region" description="Low complexity" evidence="1">
    <location>
        <begin position="616"/>
        <end position="629"/>
    </location>
</feature>
<sequence>MATPLTPTVTGYTTDTGTPGDNITADRTLTFTGTGTPGASVEMIDLVSGRTLAFLSAIPASGNWTITVGDGGNYPSGSDGILVDGTYDIRFGSRDGGDASALSSSFVVTVDGADLSAIDLTAGSDTGSSSSDNYTADRTPTVEFTAGAGDTLEIDWDDGNGFQAVGTGTGGSQTFTNPNAYPTGFAPEDKTIQVRSTKEGVSTVEEITFTFDHQAIAPTGGVVETGSGADFTNDSTPTIAGVGEVGATIEIKLGSGASPTVASTTVDGAGNWTVNLPSLSDGTYQLTIRSEDQAGNSFQLSGSSFTVDTSAPATPTLDATVSHDTGSSNTDGITSDTNLSLSGTTEANTIVNVYIDGSLLTSDTSTSTGAWGRSTGVLAEGAHTIQIEAVDRAGNTSSMSAVRNITIDTAAPTAPTITGFTDDTGTTGDGITGDTTPTLTGTADANASVEILRGGSVVDTVTADGSGNWSFTSAALGAGDYDFIARSTDVAGNSSSSATLSIEVITAVTATPQITGISTDSGSSGTDLLTNDTTLLVNGTATADAVIEVYLGGSSIGTATADGAGDWSFDYTGTTLAEGDYAFTATAIAPGANVSMASSALNVTIDTSAPATPTIDLDAASDSGSSDTDNVTGDATPSLSGTAEANASVEIFDGASSLGTVTADGSGNWSFTAGTLTDGAKALTAVATDAAGNSSAASAALNVTIDTSAPATPTIDLDAASDSGSSDTDNVTGDATPSLSGTAEANASVEIFDGSTSLGTVTADGSGNWSFTAGPLTDDAKALTAVATDAAGNSSTASAALNVTIDTSAPTAPTITGFTDDTGTTGDGITGDTTPTLTGTADANASVTVLANGATIGVAMASASGAWSFTAPALSDGSYSFTATSADAAGNTSAASVAVDITMDATKPDDLTLDTDTVVENSAGGTFVGTVQLSEAATLVLTDDADGRFVLDGAELKVASGAVLDYEDQTSRDVTVQATDAAGNVTTTVLTVQLSDVIETFGGGAEADMIYGDAGDNNIMAGGGDDFIFGGAGDDSIDGGTGNDSMEGGTGNDVMVDAQGDDTMDGGEGDDTLYMLNGSNVGRGGAGDDIMIGGFGADTLEGGEGNDIIRADVSTSNGGNDVLRGGAGDDLLEGGLGADDFIFATNDGNDEIGTLNIDVANRGASSTTGSDFRSGVDQIFLEGFGYLDAAEAFTHVSDVGGIATFDDQGTTITFAGLTAADLSVDDFFLI</sequence>
<dbReference type="SUPFAM" id="SSF49313">
    <property type="entry name" value="Cadherin-like"/>
    <property type="match status" value="1"/>
</dbReference>
<dbReference type="RefSeq" id="WP_097929511.1">
    <property type="nucleotide sequence ID" value="NZ_OCTN01000002.1"/>
</dbReference>
<feature type="domain" description="Bacterial Ig-like" evidence="2">
    <location>
        <begin position="711"/>
        <end position="807"/>
    </location>
</feature>
<feature type="domain" description="Bacterial Ig-like" evidence="2">
    <location>
        <begin position="314"/>
        <end position="409"/>
    </location>
</feature>
<feature type="domain" description="Bacterial Ig-like" evidence="2">
    <location>
        <begin position="117"/>
        <end position="184"/>
    </location>
</feature>
<dbReference type="AlphaFoldDB" id="A0A2C9CRW3"/>
<feature type="region of interest" description="Disordered" evidence="1">
    <location>
        <begin position="615"/>
        <end position="642"/>
    </location>
</feature>
<feature type="compositionally biased region" description="Polar residues" evidence="1">
    <location>
        <begin position="730"/>
        <end position="742"/>
    </location>
</feature>
<keyword evidence="4" id="KW-1185">Reference proteome</keyword>
<dbReference type="Gene3D" id="2.150.10.10">
    <property type="entry name" value="Serralysin-like metalloprotease, C-terminal"/>
    <property type="match status" value="3"/>
</dbReference>
<dbReference type="OrthoDB" id="7858035at2"/>
<feature type="domain" description="Bacterial Ig-like" evidence="2">
    <location>
        <begin position="419"/>
        <end position="504"/>
    </location>
</feature>
<dbReference type="Proteomes" id="UP000220034">
    <property type="component" value="Unassembled WGS sequence"/>
</dbReference>
<accession>A0A2C9CRW3</accession>
<dbReference type="InterPro" id="IPR044016">
    <property type="entry name" value="Big_13"/>
</dbReference>
<proteinExistence type="predicted"/>
<reference evidence="4" key="1">
    <citation type="submission" date="2017-09" db="EMBL/GenBank/DDBJ databases">
        <authorList>
            <person name="Varghese N."/>
            <person name="Submissions S."/>
        </authorList>
    </citation>
    <scope>NUCLEOTIDE SEQUENCE [LARGE SCALE GENOMIC DNA]</scope>
    <source>
        <strain evidence="4">C7</strain>
    </source>
</reference>
<feature type="compositionally biased region" description="Acidic residues" evidence="1">
    <location>
        <begin position="1059"/>
        <end position="1068"/>
    </location>
</feature>
<dbReference type="EMBL" id="OCTN01000002">
    <property type="protein sequence ID" value="SOH93972.1"/>
    <property type="molecule type" value="Genomic_DNA"/>
</dbReference>
<name>A0A2C9CRW3_9RHOB</name>
<gene>
    <name evidence="3" type="ORF">SAMN06273572_102651</name>
</gene>
<dbReference type="CDD" id="cd11304">
    <property type="entry name" value="Cadherin_repeat"/>
    <property type="match status" value="1"/>
</dbReference>
<dbReference type="PROSITE" id="PS00330">
    <property type="entry name" value="HEMOLYSIN_CALCIUM"/>
    <property type="match status" value="1"/>
</dbReference>
<feature type="compositionally biased region" description="Polar residues" evidence="1">
    <location>
        <begin position="630"/>
        <end position="642"/>
    </location>
</feature>
<dbReference type="GO" id="GO:0016020">
    <property type="term" value="C:membrane"/>
    <property type="evidence" value="ECO:0007669"/>
    <property type="project" value="InterPro"/>
</dbReference>
<dbReference type="InterPro" id="IPR013783">
    <property type="entry name" value="Ig-like_fold"/>
</dbReference>
<feature type="domain" description="Bacterial Ig-like" evidence="2">
    <location>
        <begin position="230"/>
        <end position="309"/>
    </location>
</feature>
<feature type="compositionally biased region" description="Low complexity" evidence="1">
    <location>
        <begin position="716"/>
        <end position="729"/>
    </location>
</feature>
<dbReference type="InterPro" id="IPR015919">
    <property type="entry name" value="Cadherin-like_sf"/>
</dbReference>